<name>A0ABT4T0A7_9ACTN</name>
<keyword evidence="5" id="KW-1185">Reference proteome</keyword>
<evidence type="ECO:0000313" key="5">
    <source>
        <dbReference type="Proteomes" id="UP001212498"/>
    </source>
</evidence>
<dbReference type="Gene3D" id="3.30.300.30">
    <property type="match status" value="1"/>
</dbReference>
<evidence type="ECO:0000259" key="2">
    <source>
        <dbReference type="Pfam" id="PF00501"/>
    </source>
</evidence>
<dbReference type="InterPro" id="IPR045851">
    <property type="entry name" value="AMP-bd_C_sf"/>
</dbReference>
<dbReference type="InterPro" id="IPR042099">
    <property type="entry name" value="ANL_N_sf"/>
</dbReference>
<dbReference type="InterPro" id="IPR000873">
    <property type="entry name" value="AMP-dep_synth/lig_dom"/>
</dbReference>
<dbReference type="CDD" id="cd04433">
    <property type="entry name" value="AFD_class_I"/>
    <property type="match status" value="1"/>
</dbReference>
<protein>
    <submittedName>
        <fullName evidence="4">Class I adenylate-forming enzyme family protein</fullName>
    </submittedName>
</protein>
<dbReference type="Proteomes" id="UP001212498">
    <property type="component" value="Unassembled WGS sequence"/>
</dbReference>
<organism evidence="4 5">
    <name type="scientific">Nonomuraea ferruginea</name>
    <dbReference type="NCBI Taxonomy" id="46174"/>
    <lineage>
        <taxon>Bacteria</taxon>
        <taxon>Bacillati</taxon>
        <taxon>Actinomycetota</taxon>
        <taxon>Actinomycetes</taxon>
        <taxon>Streptosporangiales</taxon>
        <taxon>Streptosporangiaceae</taxon>
        <taxon>Nonomuraea</taxon>
    </lineage>
</organism>
<dbReference type="Pfam" id="PF00501">
    <property type="entry name" value="AMP-binding"/>
    <property type="match status" value="1"/>
</dbReference>
<reference evidence="4 5" key="1">
    <citation type="submission" date="2022-11" db="EMBL/GenBank/DDBJ databases">
        <title>Nonomuraea corallina sp. nov., a new species of the genus Nonomuraea isolated from sea side sediment in Thai sea.</title>
        <authorList>
            <person name="Ngamcharungchit C."/>
            <person name="Matsumoto A."/>
            <person name="Suriyachadkun C."/>
            <person name="Panbangred W."/>
            <person name="Inahashi Y."/>
            <person name="Intra B."/>
        </authorList>
    </citation>
    <scope>NUCLEOTIDE SEQUENCE [LARGE SCALE GENOMIC DNA]</scope>
    <source>
        <strain evidence="4 5">DSM 43553</strain>
    </source>
</reference>
<dbReference type="SUPFAM" id="SSF56801">
    <property type="entry name" value="Acetyl-CoA synthetase-like"/>
    <property type="match status" value="1"/>
</dbReference>
<comment type="caution">
    <text evidence="4">The sequence shown here is derived from an EMBL/GenBank/DDBJ whole genome shotgun (WGS) entry which is preliminary data.</text>
</comment>
<dbReference type="Gene3D" id="3.40.50.12780">
    <property type="entry name" value="N-terminal domain of ligase-like"/>
    <property type="match status" value="1"/>
</dbReference>
<proteinExistence type="predicted"/>
<dbReference type="PANTHER" id="PTHR43767:SF1">
    <property type="entry name" value="NONRIBOSOMAL PEPTIDE SYNTHASE PES1 (EUROFUNG)-RELATED"/>
    <property type="match status" value="1"/>
</dbReference>
<dbReference type="RefSeq" id="WP_271277346.1">
    <property type="nucleotide sequence ID" value="NZ_BAABFD010000004.1"/>
</dbReference>
<dbReference type="InterPro" id="IPR025110">
    <property type="entry name" value="AMP-bd_C"/>
</dbReference>
<dbReference type="EMBL" id="JAPNUD010000054">
    <property type="protein sequence ID" value="MDA0642927.1"/>
    <property type="molecule type" value="Genomic_DNA"/>
</dbReference>
<sequence>MTGLPERLEAVLDVDTDARALELDGRWCAWGDLAAGARALDERLRAVGAPEGARVGVVMRNRPGVVGAVLGSLAGRYCVVSLSPVQPADALAKDVGDLDLVAVVADAADWESESLVTAARSAGVLGLSVPAYEPGTVTVVTGCALDAGEIAARALPGVAVSMLTSGTTGPPKRVPVGFRNLEASFAGAAHYESGRPWRARLRSGVAIVVAPILHTSGLFRLLLNLLEGRSVAMLERFTVDGLVRLVTSYDARVLALTPTSLRMVLDAGVDPAVFAGVRAVVCGTAPLRPEVARRFEDVYDVAVLVTYGATEFAGGIAGWTMKDWERHRDAKWGSVGRVHPGVGVRVRDPETGEPVPTGEVGRLDVRTPQSPDPDRWQETTDLARVDEDGFLWVVGRTDDVIIRGGFKVSAGAVAEVLKEHPSVRDAAVVGLPDQRLGEVPVAAVEVADGAAFDPAELETWARARLTPYQVPVRFVPLDALPRTPSMKVSQERLKALLASGS</sequence>
<feature type="domain" description="AMP-binding enzyme C-terminal" evidence="3">
    <location>
        <begin position="413"/>
        <end position="487"/>
    </location>
</feature>
<evidence type="ECO:0000256" key="1">
    <source>
        <dbReference type="SAM" id="MobiDB-lite"/>
    </source>
</evidence>
<dbReference type="PANTHER" id="PTHR43767">
    <property type="entry name" value="LONG-CHAIN-FATTY-ACID--COA LIGASE"/>
    <property type="match status" value="1"/>
</dbReference>
<gene>
    <name evidence="4" type="ORF">OUY24_20050</name>
</gene>
<feature type="region of interest" description="Disordered" evidence="1">
    <location>
        <begin position="342"/>
        <end position="375"/>
    </location>
</feature>
<feature type="domain" description="AMP-dependent synthetase/ligase" evidence="2">
    <location>
        <begin position="14"/>
        <end position="369"/>
    </location>
</feature>
<accession>A0ABT4T0A7</accession>
<dbReference type="Pfam" id="PF13193">
    <property type="entry name" value="AMP-binding_C"/>
    <property type="match status" value="1"/>
</dbReference>
<dbReference type="InterPro" id="IPR050237">
    <property type="entry name" value="ATP-dep_AMP-bd_enzyme"/>
</dbReference>
<evidence type="ECO:0000313" key="4">
    <source>
        <dbReference type="EMBL" id="MDA0642927.1"/>
    </source>
</evidence>
<evidence type="ECO:0000259" key="3">
    <source>
        <dbReference type="Pfam" id="PF13193"/>
    </source>
</evidence>